<comment type="caution">
    <text evidence="2">The sequence shown here is derived from an EMBL/GenBank/DDBJ whole genome shotgun (WGS) entry which is preliminary data.</text>
</comment>
<feature type="domain" description="DUF397" evidence="1">
    <location>
        <begin position="7"/>
        <end position="61"/>
    </location>
</feature>
<sequence>MLESTSLTWRKSRRSTQNGACVEIGVSHGGVPVAIRDSKNPEGGKLAFSRSELRSFMTRVKTL</sequence>
<evidence type="ECO:0000259" key="1">
    <source>
        <dbReference type="Pfam" id="PF04149"/>
    </source>
</evidence>
<proteinExistence type="predicted"/>
<reference evidence="2 3" key="1">
    <citation type="journal article" date="2019" name="Int. J. Syst. Evol. Microbiol.">
        <title>The Global Catalogue of Microorganisms (GCM) 10K type strain sequencing project: providing services to taxonomists for standard genome sequencing and annotation.</title>
        <authorList>
            <consortium name="The Broad Institute Genomics Platform"/>
            <consortium name="The Broad Institute Genome Sequencing Center for Infectious Disease"/>
            <person name="Wu L."/>
            <person name="Ma J."/>
        </authorList>
    </citation>
    <scope>NUCLEOTIDE SEQUENCE [LARGE SCALE GENOMIC DNA]</scope>
    <source>
        <strain evidence="2 3">JCM 10696</strain>
    </source>
</reference>
<dbReference type="EMBL" id="BAAAHH010000002">
    <property type="protein sequence ID" value="GAA0939012.1"/>
    <property type="molecule type" value="Genomic_DNA"/>
</dbReference>
<accession>A0ABN1Q9F3</accession>
<organism evidence="2 3">
    <name type="scientific">Actinocorallia libanotica</name>
    <dbReference type="NCBI Taxonomy" id="46162"/>
    <lineage>
        <taxon>Bacteria</taxon>
        <taxon>Bacillati</taxon>
        <taxon>Actinomycetota</taxon>
        <taxon>Actinomycetes</taxon>
        <taxon>Streptosporangiales</taxon>
        <taxon>Thermomonosporaceae</taxon>
        <taxon>Actinocorallia</taxon>
    </lineage>
</organism>
<keyword evidence="3" id="KW-1185">Reference proteome</keyword>
<name>A0ABN1Q9F3_9ACTN</name>
<dbReference type="Pfam" id="PF04149">
    <property type="entry name" value="DUF397"/>
    <property type="match status" value="1"/>
</dbReference>
<dbReference type="Proteomes" id="UP001500665">
    <property type="component" value="Unassembled WGS sequence"/>
</dbReference>
<gene>
    <name evidence="2" type="ORF">GCM10009550_07220</name>
</gene>
<dbReference type="InterPro" id="IPR007278">
    <property type="entry name" value="DUF397"/>
</dbReference>
<dbReference type="RefSeq" id="WP_344236646.1">
    <property type="nucleotide sequence ID" value="NZ_BAAAHH010000002.1"/>
</dbReference>
<evidence type="ECO:0000313" key="2">
    <source>
        <dbReference type="EMBL" id="GAA0939012.1"/>
    </source>
</evidence>
<evidence type="ECO:0000313" key="3">
    <source>
        <dbReference type="Proteomes" id="UP001500665"/>
    </source>
</evidence>
<protein>
    <recommendedName>
        <fullName evidence="1">DUF397 domain-containing protein</fullName>
    </recommendedName>
</protein>